<dbReference type="InterPro" id="IPR012334">
    <property type="entry name" value="Pectin_lyas_fold"/>
</dbReference>
<dbReference type="InterPro" id="IPR032532">
    <property type="entry name" value="DUF4955"/>
</dbReference>
<evidence type="ECO:0000259" key="1">
    <source>
        <dbReference type="Pfam" id="PF16315"/>
    </source>
</evidence>
<sequence>MRASFSTYRLIALVFSLAVLLGGCEEQEIGRAAMPKSWANFLETRGVGEEAVLPDFSFAGYHYSERPIPEVDGPAFLVRDFGAIPDDGKLDLMAVQGAIDAASKAGGGVVLFEGGRYLMNSEGGIEKRLRLAASNVVLKGMGSGLEGTELYWPRHLEPEVPGKMYSTPFMIEVSPKSTQEKTLTKLIGRAKKGQFEIRVADASKLSVGDWITLRLSDPKAIKLFFGGRTPRKEWERSWTQGVQVAERHQVVAIDGQAVRFKEPLQVDVEDAHDWTLCSYPALEEVGLEGMRLTGDWKGDFVHHRSALDDGGWSALYLKNVRNGWIRDVEFKNWNYALKMSACSAFSVFRTRLTGTPGHHGVQARGGYGVLVGLSSDQAGHFHGPSVGYQSASTVYWRYDYGSKSSFDAHSTFPYATLLDACSGGWRYGRSGGPMAGMPNHMRGLVVWNFKRTGGKEPKFDFWRSGEFDDRDLFLEPVFVGFHGVETEFNLENMGLVESLGKRVDPLSLFEAQLMERTGGVPGFLVEELERWNAESKK</sequence>
<proteinExistence type="predicted"/>
<comment type="caution">
    <text evidence="2">The sequence shown here is derived from an EMBL/GenBank/DDBJ whole genome shotgun (WGS) entry which is preliminary data.</text>
</comment>
<dbReference type="SUPFAM" id="SSF51126">
    <property type="entry name" value="Pectin lyase-like"/>
    <property type="match status" value="1"/>
</dbReference>
<dbReference type="Gene3D" id="2.160.20.10">
    <property type="entry name" value="Single-stranded right-handed beta-helix, Pectin lyase-like"/>
    <property type="match status" value="1"/>
</dbReference>
<protein>
    <submittedName>
        <fullName evidence="2">DUF4955 domain-containing protein</fullName>
    </submittedName>
</protein>
<evidence type="ECO:0000313" key="2">
    <source>
        <dbReference type="EMBL" id="MBK1875341.1"/>
    </source>
</evidence>
<dbReference type="InterPro" id="IPR011050">
    <property type="entry name" value="Pectin_lyase_fold/virulence"/>
</dbReference>
<gene>
    <name evidence="2" type="ORF">JIN87_00605</name>
</gene>
<dbReference type="EMBL" id="JAENIL010000001">
    <property type="protein sequence ID" value="MBK1875341.1"/>
    <property type="molecule type" value="Genomic_DNA"/>
</dbReference>
<name>A0A934RV13_9BACT</name>
<dbReference type="PROSITE" id="PS51257">
    <property type="entry name" value="PROKAR_LIPOPROTEIN"/>
    <property type="match status" value="1"/>
</dbReference>
<dbReference type="Proteomes" id="UP000617628">
    <property type="component" value="Unassembled WGS sequence"/>
</dbReference>
<organism evidence="2 3">
    <name type="scientific">Pelagicoccus mobilis</name>
    <dbReference type="NCBI Taxonomy" id="415221"/>
    <lineage>
        <taxon>Bacteria</taxon>
        <taxon>Pseudomonadati</taxon>
        <taxon>Verrucomicrobiota</taxon>
        <taxon>Opitutia</taxon>
        <taxon>Puniceicoccales</taxon>
        <taxon>Pelagicoccaceae</taxon>
        <taxon>Pelagicoccus</taxon>
    </lineage>
</organism>
<keyword evidence="3" id="KW-1185">Reference proteome</keyword>
<accession>A0A934RV13</accession>
<evidence type="ECO:0000313" key="3">
    <source>
        <dbReference type="Proteomes" id="UP000617628"/>
    </source>
</evidence>
<dbReference type="AlphaFoldDB" id="A0A934RV13"/>
<dbReference type="Pfam" id="PF16315">
    <property type="entry name" value="DUF4955"/>
    <property type="match status" value="1"/>
</dbReference>
<reference evidence="2" key="1">
    <citation type="submission" date="2021-01" db="EMBL/GenBank/DDBJ databases">
        <title>Modified the classification status of verrucomicrobia.</title>
        <authorList>
            <person name="Feng X."/>
        </authorList>
    </citation>
    <scope>NUCLEOTIDE SEQUENCE</scope>
    <source>
        <strain evidence="2">KCTC 13126</strain>
    </source>
</reference>
<feature type="domain" description="DUF4955" evidence="1">
    <location>
        <begin position="379"/>
        <end position="525"/>
    </location>
</feature>
<dbReference type="RefSeq" id="WP_200353556.1">
    <property type="nucleotide sequence ID" value="NZ_JAENIL010000001.1"/>
</dbReference>